<dbReference type="STRING" id="535722.E4UU61"/>
<dbReference type="GeneID" id="10028941"/>
<protein>
    <submittedName>
        <fullName evidence="2">Uncharacterized protein</fullName>
    </submittedName>
</protein>
<feature type="compositionally biased region" description="Polar residues" evidence="1">
    <location>
        <begin position="180"/>
        <end position="193"/>
    </location>
</feature>
<dbReference type="eggNOG" id="ENOG502SZEC">
    <property type="taxonomic scope" value="Eukaryota"/>
</dbReference>
<dbReference type="HOGENOM" id="CLU_081892_0_0_1"/>
<proteinExistence type="predicted"/>
<organism evidence="3">
    <name type="scientific">Arthroderma gypseum (strain ATCC MYA-4604 / CBS 118893)</name>
    <name type="common">Microsporum gypseum</name>
    <dbReference type="NCBI Taxonomy" id="535722"/>
    <lineage>
        <taxon>Eukaryota</taxon>
        <taxon>Fungi</taxon>
        <taxon>Dikarya</taxon>
        <taxon>Ascomycota</taxon>
        <taxon>Pezizomycotina</taxon>
        <taxon>Eurotiomycetes</taxon>
        <taxon>Eurotiomycetidae</taxon>
        <taxon>Onygenales</taxon>
        <taxon>Arthrodermataceae</taxon>
        <taxon>Nannizzia</taxon>
    </lineage>
</organism>
<dbReference type="OrthoDB" id="4828117at2759"/>
<dbReference type="InParanoid" id="E4UU61"/>
<feature type="region of interest" description="Disordered" evidence="1">
    <location>
        <begin position="175"/>
        <end position="231"/>
    </location>
</feature>
<sequence>MVSWHKENIERLIAALLLAHPELNLNYRKMAVYFGQDASYDSIHNQFRRFRRTADEMQGALGQAAPSTPIRRRNATPSTPRSGRGAIVKPTSAQKASNYNKFNIETPTRKAGLNVDGNIHDPIILDDDDDEDNVTTPIIKHEKREVKHDITPVKEEAKPEEIISMNDMFSAAGSAEIQAPQHSQHESTAPSENAPQPSDPPSQAPGQGLYSMPFPSNRRLFFEDDEEEIIV</sequence>
<reference evidence="3" key="1">
    <citation type="journal article" date="2012" name="MBio">
        <title>Comparative genome analysis of Trichophyton rubrum and related dermatophytes reveals candidate genes involved in infection.</title>
        <authorList>
            <person name="Martinez D.A."/>
            <person name="Oliver B.G."/>
            <person name="Graeser Y."/>
            <person name="Goldberg J.M."/>
            <person name="Li W."/>
            <person name="Martinez-Rossi N.M."/>
            <person name="Monod M."/>
            <person name="Shelest E."/>
            <person name="Barton R.C."/>
            <person name="Birch E."/>
            <person name="Brakhage A.A."/>
            <person name="Chen Z."/>
            <person name="Gurr S.J."/>
            <person name="Heiman D."/>
            <person name="Heitman J."/>
            <person name="Kosti I."/>
            <person name="Rossi A."/>
            <person name="Saif S."/>
            <person name="Samalova M."/>
            <person name="Saunders C.W."/>
            <person name="Shea T."/>
            <person name="Summerbell R.C."/>
            <person name="Xu J."/>
            <person name="Young S."/>
            <person name="Zeng Q."/>
            <person name="Birren B.W."/>
            <person name="Cuomo C.A."/>
            <person name="White T.C."/>
        </authorList>
    </citation>
    <scope>NUCLEOTIDE SEQUENCE [LARGE SCALE GENOMIC DNA]</scope>
    <source>
        <strain evidence="3">ATCC MYA-4604 / CBS 118893</strain>
    </source>
</reference>
<dbReference type="VEuPathDB" id="FungiDB:MGYG_03832"/>
<evidence type="ECO:0000313" key="2">
    <source>
        <dbReference type="EMBL" id="EFR00828.1"/>
    </source>
</evidence>
<evidence type="ECO:0000313" key="3">
    <source>
        <dbReference type="Proteomes" id="UP000002669"/>
    </source>
</evidence>
<accession>E4UU61</accession>
<dbReference type="AlphaFoldDB" id="E4UU61"/>
<dbReference type="RefSeq" id="XP_003173658.1">
    <property type="nucleotide sequence ID" value="XM_003173610.1"/>
</dbReference>
<name>E4UU61_ARTGP</name>
<keyword evidence="3" id="KW-1185">Reference proteome</keyword>
<dbReference type="Proteomes" id="UP000002669">
    <property type="component" value="Unassembled WGS sequence"/>
</dbReference>
<evidence type="ECO:0000256" key="1">
    <source>
        <dbReference type="SAM" id="MobiDB-lite"/>
    </source>
</evidence>
<gene>
    <name evidence="2" type="ORF">MGYG_03832</name>
</gene>
<dbReference type="OMA" id="HEMSEVK"/>
<dbReference type="EMBL" id="DS989824">
    <property type="protein sequence ID" value="EFR00828.1"/>
    <property type="molecule type" value="Genomic_DNA"/>
</dbReference>
<feature type="region of interest" description="Disordered" evidence="1">
    <location>
        <begin position="57"/>
        <end position="86"/>
    </location>
</feature>